<gene>
    <name evidence="3" type="ORF">J7S33_26585</name>
    <name evidence="2" type="ORF">JOE68_005130</name>
</gene>
<dbReference type="Proteomes" id="UP001195724">
    <property type="component" value="Unassembled WGS sequence"/>
</dbReference>
<dbReference type="EMBL" id="CP072788">
    <property type="protein sequence ID" value="QTR02615.1"/>
    <property type="molecule type" value="Genomic_DNA"/>
</dbReference>
<sequence>MPSKRTVLELIDRGCDYDEVSRRLGIPPGLAHLIATGIPADNSDAVTGERQRRPGYAGAGSQRLVLDRVDNPTERPDVLAWVRGRAHADEQMRSARRGAR</sequence>
<evidence type="ECO:0000313" key="2">
    <source>
        <dbReference type="EMBL" id="MBM7814265.1"/>
    </source>
</evidence>
<reference evidence="3" key="2">
    <citation type="submission" date="2021-04" db="EMBL/GenBank/DDBJ databases">
        <title>Saccharothrix algeriensis WGS.</title>
        <authorList>
            <person name="Stuskova K."/>
            <person name="Hakalova E."/>
            <person name="Tebbal A.B."/>
            <person name="Eichmeier A."/>
        </authorList>
    </citation>
    <scope>NUCLEOTIDE SEQUENCE</scope>
    <source>
        <strain evidence="3">NRRL B-24137</strain>
    </source>
</reference>
<accession>A0A8T8HVL7</accession>
<feature type="region of interest" description="Disordered" evidence="1">
    <location>
        <begin position="40"/>
        <end position="69"/>
    </location>
</feature>
<dbReference type="RefSeq" id="WP_204844828.1">
    <property type="nucleotide sequence ID" value="NZ_JAFBCL010000001.1"/>
</dbReference>
<evidence type="ECO:0000256" key="1">
    <source>
        <dbReference type="SAM" id="MobiDB-lite"/>
    </source>
</evidence>
<organism evidence="3 4">
    <name type="scientific">Saccharothrix algeriensis</name>
    <dbReference type="NCBI Taxonomy" id="173560"/>
    <lineage>
        <taxon>Bacteria</taxon>
        <taxon>Bacillati</taxon>
        <taxon>Actinomycetota</taxon>
        <taxon>Actinomycetes</taxon>
        <taxon>Pseudonocardiales</taxon>
        <taxon>Pseudonocardiaceae</taxon>
        <taxon>Saccharothrix</taxon>
    </lineage>
</organism>
<evidence type="ECO:0000313" key="5">
    <source>
        <dbReference type="Proteomes" id="UP001195724"/>
    </source>
</evidence>
<reference evidence="2 5" key="1">
    <citation type="submission" date="2021-01" db="EMBL/GenBank/DDBJ databases">
        <title>Sequencing the genomes of 1000 actinobacteria strains.</title>
        <authorList>
            <person name="Klenk H.-P."/>
        </authorList>
    </citation>
    <scope>NUCLEOTIDE SEQUENCE [LARGE SCALE GENOMIC DNA]</scope>
    <source>
        <strain evidence="2 5">DSM 44581</strain>
    </source>
</reference>
<proteinExistence type="predicted"/>
<keyword evidence="5" id="KW-1185">Reference proteome</keyword>
<evidence type="ECO:0000313" key="4">
    <source>
        <dbReference type="Proteomes" id="UP000671828"/>
    </source>
</evidence>
<dbReference type="EMBL" id="JAFBCL010000001">
    <property type="protein sequence ID" value="MBM7814265.1"/>
    <property type="molecule type" value="Genomic_DNA"/>
</dbReference>
<protein>
    <submittedName>
        <fullName evidence="3">Uncharacterized protein</fullName>
    </submittedName>
</protein>
<name>A0A8T8HVL7_9PSEU</name>
<dbReference type="AlphaFoldDB" id="A0A8T8HVL7"/>
<evidence type="ECO:0000313" key="3">
    <source>
        <dbReference type="EMBL" id="QTR02615.1"/>
    </source>
</evidence>
<dbReference type="Proteomes" id="UP000671828">
    <property type="component" value="Chromosome"/>
</dbReference>